<sequence>MAQAIGVLATIKNVKFVVHLFILREVLKIVNILSVQLQAKSATLGKSASLVKGIISTLENNRSSDHFKELKRSRKEPRYLQDFDVTTVTGSDDDLIRTKDVKSYWKINAFFPILDVIIINMKKRFSAENFQIATSIENLMKMDFEGSSFLIDHYKDVLKVNTEDLKCEMTVFKNILNGNTEYEYFKEHLTQQVFPNLFKLVQVAITLPVSSSTYVEDILNEFSKTERRIKLM</sequence>
<comment type="caution">
    <text evidence="1">The sequence shown here is derived from an EMBL/GenBank/DDBJ whole genome shotgun (WGS) entry which is preliminary data.</text>
</comment>
<accession>A0AAV0X187</accession>
<keyword evidence="2" id="KW-1185">Reference proteome</keyword>
<name>A0AAV0X187_9HEMI</name>
<dbReference type="PANTHER" id="PTHR46289">
    <property type="entry name" value="52 KDA REPRESSOR OF THE INHIBITOR OF THE PROTEIN KINASE-LIKE PROTEIN-RELATED"/>
    <property type="match status" value="1"/>
</dbReference>
<reference evidence="1 2" key="1">
    <citation type="submission" date="2023-01" db="EMBL/GenBank/DDBJ databases">
        <authorList>
            <person name="Whitehead M."/>
        </authorList>
    </citation>
    <scope>NUCLEOTIDE SEQUENCE [LARGE SCALE GENOMIC DNA]</scope>
</reference>
<dbReference type="AlphaFoldDB" id="A0AAV0X187"/>
<organism evidence="1 2">
    <name type="scientific">Macrosiphum euphorbiae</name>
    <name type="common">potato aphid</name>
    <dbReference type="NCBI Taxonomy" id="13131"/>
    <lineage>
        <taxon>Eukaryota</taxon>
        <taxon>Metazoa</taxon>
        <taxon>Ecdysozoa</taxon>
        <taxon>Arthropoda</taxon>
        <taxon>Hexapoda</taxon>
        <taxon>Insecta</taxon>
        <taxon>Pterygota</taxon>
        <taxon>Neoptera</taxon>
        <taxon>Paraneoptera</taxon>
        <taxon>Hemiptera</taxon>
        <taxon>Sternorrhyncha</taxon>
        <taxon>Aphidomorpha</taxon>
        <taxon>Aphidoidea</taxon>
        <taxon>Aphididae</taxon>
        <taxon>Macrosiphini</taxon>
        <taxon>Macrosiphum</taxon>
    </lineage>
</organism>
<gene>
    <name evidence="1" type="ORF">MEUPH1_LOCUS17068</name>
</gene>
<protein>
    <recommendedName>
        <fullName evidence="3">HAT C-terminal dimerisation domain-containing protein</fullName>
    </recommendedName>
</protein>
<dbReference type="EMBL" id="CARXXK010000003">
    <property type="protein sequence ID" value="CAI6361945.1"/>
    <property type="molecule type" value="Genomic_DNA"/>
</dbReference>
<dbReference type="Proteomes" id="UP001160148">
    <property type="component" value="Unassembled WGS sequence"/>
</dbReference>
<evidence type="ECO:0000313" key="2">
    <source>
        <dbReference type="Proteomes" id="UP001160148"/>
    </source>
</evidence>
<dbReference type="InterPro" id="IPR052958">
    <property type="entry name" value="IFN-induced_PKR_regulator"/>
</dbReference>
<evidence type="ECO:0000313" key="1">
    <source>
        <dbReference type="EMBL" id="CAI6361945.1"/>
    </source>
</evidence>
<proteinExistence type="predicted"/>
<dbReference type="PANTHER" id="PTHR46289:SF17">
    <property type="entry name" value="HAT C-TERMINAL DIMERISATION DOMAIN-CONTAINING PROTEIN"/>
    <property type="match status" value="1"/>
</dbReference>
<evidence type="ECO:0008006" key="3">
    <source>
        <dbReference type="Google" id="ProtNLM"/>
    </source>
</evidence>